<organism evidence="1 2">
    <name type="scientific">Caerostris darwini</name>
    <dbReference type="NCBI Taxonomy" id="1538125"/>
    <lineage>
        <taxon>Eukaryota</taxon>
        <taxon>Metazoa</taxon>
        <taxon>Ecdysozoa</taxon>
        <taxon>Arthropoda</taxon>
        <taxon>Chelicerata</taxon>
        <taxon>Arachnida</taxon>
        <taxon>Araneae</taxon>
        <taxon>Araneomorphae</taxon>
        <taxon>Entelegynae</taxon>
        <taxon>Araneoidea</taxon>
        <taxon>Araneidae</taxon>
        <taxon>Caerostris</taxon>
    </lineage>
</organism>
<accession>A0AAV4PJI1</accession>
<keyword evidence="2" id="KW-1185">Reference proteome</keyword>
<dbReference type="EMBL" id="BPLQ01002925">
    <property type="protein sequence ID" value="GIX96488.1"/>
    <property type="molecule type" value="Genomic_DNA"/>
</dbReference>
<dbReference type="AlphaFoldDB" id="A0AAV4PJI1"/>
<evidence type="ECO:0000313" key="2">
    <source>
        <dbReference type="Proteomes" id="UP001054837"/>
    </source>
</evidence>
<dbReference type="Proteomes" id="UP001054837">
    <property type="component" value="Unassembled WGS sequence"/>
</dbReference>
<sequence length="79" mass="8314">MSFDLGSPHVLSLDNLIPSVLNVTTPETLPCMIAGRRLDDRGGNPRMNAQFSGMTGGLGATKLVRGIPNGLKTKQPAPI</sequence>
<name>A0AAV4PJI1_9ARAC</name>
<evidence type="ECO:0000313" key="1">
    <source>
        <dbReference type="EMBL" id="GIX96488.1"/>
    </source>
</evidence>
<gene>
    <name evidence="1" type="ORF">CDAR_214501</name>
</gene>
<proteinExistence type="predicted"/>
<comment type="caution">
    <text evidence="1">The sequence shown here is derived from an EMBL/GenBank/DDBJ whole genome shotgun (WGS) entry which is preliminary data.</text>
</comment>
<reference evidence="1 2" key="1">
    <citation type="submission" date="2021-06" db="EMBL/GenBank/DDBJ databases">
        <title>Caerostris darwini draft genome.</title>
        <authorList>
            <person name="Kono N."/>
            <person name="Arakawa K."/>
        </authorList>
    </citation>
    <scope>NUCLEOTIDE SEQUENCE [LARGE SCALE GENOMIC DNA]</scope>
</reference>
<protein>
    <submittedName>
        <fullName evidence="1">Uncharacterized protein</fullName>
    </submittedName>
</protein>